<dbReference type="GeneID" id="101397204"/>
<protein>
    <submittedName>
        <fullName evidence="3">Proline-rich protein 30</fullName>
    </submittedName>
</protein>
<feature type="compositionally biased region" description="Polar residues" evidence="1">
    <location>
        <begin position="373"/>
        <end position="387"/>
    </location>
</feature>
<feature type="region of interest" description="Disordered" evidence="1">
    <location>
        <begin position="96"/>
        <end position="151"/>
    </location>
</feature>
<evidence type="ECO:0000313" key="3">
    <source>
        <dbReference type="RefSeq" id="XP_004418658.1"/>
    </source>
</evidence>
<organism evidence="2 3">
    <name type="scientific">Ceratotherium simum simum</name>
    <name type="common">Southern white rhinoceros</name>
    <dbReference type="NCBI Taxonomy" id="73337"/>
    <lineage>
        <taxon>Eukaryota</taxon>
        <taxon>Metazoa</taxon>
        <taxon>Chordata</taxon>
        <taxon>Craniata</taxon>
        <taxon>Vertebrata</taxon>
        <taxon>Euteleostomi</taxon>
        <taxon>Mammalia</taxon>
        <taxon>Eutheria</taxon>
        <taxon>Laurasiatheria</taxon>
        <taxon>Perissodactyla</taxon>
        <taxon>Rhinocerotidae</taxon>
        <taxon>Ceratotherium</taxon>
    </lineage>
</organism>
<dbReference type="InterPro" id="IPR031461">
    <property type="entry name" value="DUF4679"/>
</dbReference>
<gene>
    <name evidence="3" type="primary">LOC101397204</name>
</gene>
<feature type="compositionally biased region" description="Pro residues" evidence="1">
    <location>
        <begin position="419"/>
        <end position="433"/>
    </location>
</feature>
<evidence type="ECO:0000313" key="2">
    <source>
        <dbReference type="Proteomes" id="UP000694910"/>
    </source>
</evidence>
<proteinExistence type="predicted"/>
<reference evidence="3" key="1">
    <citation type="submission" date="2025-08" db="UniProtKB">
        <authorList>
            <consortium name="RefSeq"/>
        </authorList>
    </citation>
    <scope>IDENTIFICATION</scope>
</reference>
<dbReference type="Proteomes" id="UP000694910">
    <property type="component" value="Unplaced"/>
</dbReference>
<name>A0ABM0H389_CERSS</name>
<feature type="region of interest" description="Disordered" evidence="1">
    <location>
        <begin position="1"/>
        <end position="70"/>
    </location>
</feature>
<evidence type="ECO:0000256" key="1">
    <source>
        <dbReference type="SAM" id="MobiDB-lite"/>
    </source>
</evidence>
<dbReference type="PANTHER" id="PTHR22235:SF2">
    <property type="entry name" value="PROLINE-RICH PROTEIN 30"/>
    <property type="match status" value="1"/>
</dbReference>
<keyword evidence="2" id="KW-1185">Reference proteome</keyword>
<feature type="region of interest" description="Disordered" evidence="1">
    <location>
        <begin position="323"/>
        <end position="433"/>
    </location>
</feature>
<feature type="compositionally biased region" description="Low complexity" evidence="1">
    <location>
        <begin position="323"/>
        <end position="342"/>
    </location>
</feature>
<dbReference type="Pfam" id="PF15728">
    <property type="entry name" value="DUF4679"/>
    <property type="match status" value="1"/>
</dbReference>
<dbReference type="PANTHER" id="PTHR22235">
    <property type="entry name" value="PROLINE-RICH PROTEIN 30"/>
    <property type="match status" value="1"/>
</dbReference>
<feature type="compositionally biased region" description="Pro residues" evidence="1">
    <location>
        <begin position="37"/>
        <end position="57"/>
    </location>
</feature>
<feature type="compositionally biased region" description="Low complexity" evidence="1">
    <location>
        <begin position="96"/>
        <end position="112"/>
    </location>
</feature>
<accession>A0ABM0H389</accession>
<sequence>MLPPNKDQVLLQNTAPPGHPPQGPSQLVDSPPRNLQPLPPQQSLPPSHPPCSPPPQSHSPGSHFYSSDSNSDFVLHPYSSSLPRSPAFFHRNYPSLSLSPSSSPSPQLYPYPTLTHSSSPSQPQNSFLSHSRCQSPSHPEDLPSPSQPSCGVHSNRQTWYWHQYRDTGSPGVVMGCVASERDPAEFRDPGALAQALVVHLGHRRIAHDLRLLLLQRLWLGKTGQAPVVEYPICLVCLRPRSPSCPIPRYRTGPRLLAFPQLLPCAQGQESEPFRIGIGFGLRLPRGQARALHLLPERRPEEVGPQGEAAHAHGCQTWASQAPAALAPGARTPAAQARADPAQGIPSQTGSLRSAGLQSPNSTPCSGPPPQAPKQATVSLKPRPSSTPKRPASPEPILQISSPQFQSHGGPREHLLQTPRSPPGPRPQGAPQKP</sequence>
<feature type="compositionally biased region" description="Polar residues" evidence="1">
    <location>
        <begin position="344"/>
        <end position="364"/>
    </location>
</feature>
<feature type="compositionally biased region" description="Polar residues" evidence="1">
    <location>
        <begin position="114"/>
        <end position="137"/>
    </location>
</feature>
<dbReference type="RefSeq" id="XP_004418658.1">
    <property type="nucleotide sequence ID" value="XM_004418601.2"/>
</dbReference>